<dbReference type="RefSeq" id="WP_192533069.1">
    <property type="nucleotide sequence ID" value="NZ_JACZHT010000001.1"/>
</dbReference>
<dbReference type="GO" id="GO:1990063">
    <property type="term" value="C:Bam protein complex"/>
    <property type="evidence" value="ECO:0007669"/>
    <property type="project" value="TreeGrafter"/>
</dbReference>
<feature type="domain" description="Outer membrane protein assembly factor BamE" evidence="4">
    <location>
        <begin position="41"/>
        <end position="114"/>
    </location>
</feature>
<organism evidence="5 6">
    <name type="scientific">Phaeovibrio sulfidiphilus</name>
    <dbReference type="NCBI Taxonomy" id="1220600"/>
    <lineage>
        <taxon>Bacteria</taxon>
        <taxon>Pseudomonadati</taxon>
        <taxon>Pseudomonadota</taxon>
        <taxon>Alphaproteobacteria</taxon>
        <taxon>Rhodospirillales</taxon>
        <taxon>Rhodospirillaceae</taxon>
        <taxon>Phaeovibrio</taxon>
    </lineage>
</organism>
<keyword evidence="2" id="KW-0472">Membrane</keyword>
<sequence>MSDSSLGTHRLRARVRSPLAGAAAALALTLSGCANEIDARGNLPSETSVQQVQPGVHTRADVQALLGTPSATALYDSAVWYYISSHTTQYAFLKPEELDRQVLIVEFDRAGVVSDVIRIFKEDGEEVSISARETPARGTEQNVIQEFFGNLGRFTPSKVGR</sequence>
<comment type="caution">
    <text evidence="5">The sequence shown here is derived from an EMBL/GenBank/DDBJ whole genome shotgun (WGS) entry which is preliminary data.</text>
</comment>
<dbReference type="InterPro" id="IPR026592">
    <property type="entry name" value="BamE"/>
</dbReference>
<dbReference type="Pfam" id="PF04355">
    <property type="entry name" value="BamE"/>
    <property type="match status" value="1"/>
</dbReference>
<keyword evidence="1" id="KW-0732">Signal</keyword>
<dbReference type="InterPro" id="IPR037873">
    <property type="entry name" value="BamE-like"/>
</dbReference>
<dbReference type="PANTHER" id="PTHR37482">
    <property type="entry name" value="OUTER MEMBRANE PROTEIN ASSEMBLY FACTOR BAME"/>
    <property type="match status" value="1"/>
</dbReference>
<proteinExistence type="predicted"/>
<dbReference type="InterPro" id="IPR007450">
    <property type="entry name" value="BamE_dom"/>
</dbReference>
<evidence type="ECO:0000259" key="4">
    <source>
        <dbReference type="Pfam" id="PF04355"/>
    </source>
</evidence>
<accession>A0A8J7CPX3</accession>
<reference evidence="5" key="1">
    <citation type="submission" date="2020-10" db="EMBL/GenBank/DDBJ databases">
        <title>Genome sequence of the unusual species of purple photosynthetic bacteria, Phaeovibrio sulfidiphilus DSM 23193, type strain.</title>
        <authorList>
            <person name="Kyndt J.A."/>
            <person name="Meyer T.E."/>
        </authorList>
    </citation>
    <scope>NUCLEOTIDE SEQUENCE</scope>
    <source>
        <strain evidence="5">DSM 23193</strain>
    </source>
</reference>
<dbReference type="AlphaFoldDB" id="A0A8J7CPX3"/>
<keyword evidence="3" id="KW-0998">Cell outer membrane</keyword>
<evidence type="ECO:0000313" key="6">
    <source>
        <dbReference type="Proteomes" id="UP000631034"/>
    </source>
</evidence>
<evidence type="ECO:0000256" key="1">
    <source>
        <dbReference type="ARBA" id="ARBA00022729"/>
    </source>
</evidence>
<dbReference type="Proteomes" id="UP000631034">
    <property type="component" value="Unassembled WGS sequence"/>
</dbReference>
<dbReference type="GO" id="GO:0043165">
    <property type="term" value="P:Gram-negative-bacterium-type cell outer membrane assembly"/>
    <property type="evidence" value="ECO:0007669"/>
    <property type="project" value="TreeGrafter"/>
</dbReference>
<keyword evidence="6" id="KW-1185">Reference proteome</keyword>
<evidence type="ECO:0000256" key="3">
    <source>
        <dbReference type="ARBA" id="ARBA00023237"/>
    </source>
</evidence>
<dbReference type="Gene3D" id="3.30.1450.10">
    <property type="match status" value="1"/>
</dbReference>
<dbReference type="GO" id="GO:0051205">
    <property type="term" value="P:protein insertion into membrane"/>
    <property type="evidence" value="ECO:0007669"/>
    <property type="project" value="TreeGrafter"/>
</dbReference>
<dbReference type="EMBL" id="JACZHT010000001">
    <property type="protein sequence ID" value="MBE1236195.1"/>
    <property type="molecule type" value="Genomic_DNA"/>
</dbReference>
<protein>
    <submittedName>
        <fullName evidence="5">Outer membrane protein assembly factor BamE</fullName>
    </submittedName>
</protein>
<evidence type="ECO:0000313" key="5">
    <source>
        <dbReference type="EMBL" id="MBE1236195.1"/>
    </source>
</evidence>
<evidence type="ECO:0000256" key="2">
    <source>
        <dbReference type="ARBA" id="ARBA00023136"/>
    </source>
</evidence>
<gene>
    <name evidence="5" type="ORF">IHV25_00800</name>
</gene>
<dbReference type="GO" id="GO:0030674">
    <property type="term" value="F:protein-macromolecule adaptor activity"/>
    <property type="evidence" value="ECO:0007669"/>
    <property type="project" value="TreeGrafter"/>
</dbReference>
<dbReference type="PANTHER" id="PTHR37482:SF1">
    <property type="entry name" value="OUTER MEMBRANE PROTEIN ASSEMBLY FACTOR BAME"/>
    <property type="match status" value="1"/>
</dbReference>
<name>A0A8J7CPX3_9PROT</name>